<protein>
    <submittedName>
        <fullName evidence="6">Transcriptional regulator GcvA</fullName>
    </submittedName>
</protein>
<dbReference type="AlphaFoldDB" id="A0A975YFB7"/>
<dbReference type="CDD" id="cd08432">
    <property type="entry name" value="PBP2_GcdR_TrpI_HvrB_AmpR_like"/>
    <property type="match status" value="1"/>
</dbReference>
<comment type="similarity">
    <text evidence="1">Belongs to the LysR transcriptional regulatory family.</text>
</comment>
<dbReference type="InterPro" id="IPR036388">
    <property type="entry name" value="WH-like_DNA-bd_sf"/>
</dbReference>
<gene>
    <name evidence="6" type="primary">gcvA</name>
    <name evidence="6" type="ORF">KUL25_17575</name>
</gene>
<dbReference type="RefSeq" id="WP_257894123.1">
    <property type="nucleotide sequence ID" value="NZ_JAIMBW010000001.1"/>
</dbReference>
<name>A0A975YFB7_9RHOB</name>
<organism evidence="6">
    <name type="scientific">Gymnodinialimonas phycosphaerae</name>
    <dbReference type="NCBI Taxonomy" id="2841589"/>
    <lineage>
        <taxon>Bacteria</taxon>
        <taxon>Pseudomonadati</taxon>
        <taxon>Pseudomonadota</taxon>
        <taxon>Alphaproteobacteria</taxon>
        <taxon>Rhodobacterales</taxon>
        <taxon>Paracoccaceae</taxon>
        <taxon>Gymnodinialimonas</taxon>
    </lineage>
</organism>
<feature type="domain" description="HTH lysR-type" evidence="5">
    <location>
        <begin position="6"/>
        <end position="63"/>
    </location>
</feature>
<evidence type="ECO:0000256" key="3">
    <source>
        <dbReference type="ARBA" id="ARBA00023125"/>
    </source>
</evidence>
<dbReference type="EMBL" id="CP078073">
    <property type="protein sequence ID" value="QXL87218.1"/>
    <property type="molecule type" value="Genomic_DNA"/>
</dbReference>
<keyword evidence="3" id="KW-0238">DNA-binding</keyword>
<dbReference type="Proteomes" id="UP000693972">
    <property type="component" value="Unassembled WGS sequence"/>
</dbReference>
<dbReference type="GO" id="GO:0043565">
    <property type="term" value="F:sequence-specific DNA binding"/>
    <property type="evidence" value="ECO:0007669"/>
    <property type="project" value="TreeGrafter"/>
</dbReference>
<evidence type="ECO:0000313" key="7">
    <source>
        <dbReference type="Proteomes" id="UP000693972"/>
    </source>
</evidence>
<evidence type="ECO:0000259" key="5">
    <source>
        <dbReference type="PROSITE" id="PS50931"/>
    </source>
</evidence>
<evidence type="ECO:0000256" key="1">
    <source>
        <dbReference type="ARBA" id="ARBA00009437"/>
    </source>
</evidence>
<dbReference type="EMBL" id="JAIMBW010000001">
    <property type="protein sequence ID" value="MBY4894572.1"/>
    <property type="molecule type" value="Genomic_DNA"/>
</dbReference>
<proteinExistence type="inferred from homology"/>
<sequence length="315" mass="34688">MSDRLPPLTALRAFDAAARHMSFSKAAAELNVTPAALSFQIKSLEEHLQAPLFRRLNRAVELTDAGRALSPGAADGFTALASAWRAAKRTVDQTSLTVTAGPAFTAKWLAPRLFKFAMANPEIELRFSATLRMMDFSRDDVDVAIRFGLMKDEPGLFTTPIIREWVAPMMAPDLAEKYPNPSDLARAPLLHYDDLRFLKPAVDWAAWFRAANLPPRFSAGARFSQADHALDAAAAGAGVILGRISLAEKDLSEGRLAMPYKIALTTEAGYRFVCPEGTEMRPQVKKFREWIEAEISTLDAYRNGLTFVDAAEVEV</sequence>
<keyword evidence="4" id="KW-0804">Transcription</keyword>
<dbReference type="InterPro" id="IPR058163">
    <property type="entry name" value="LysR-type_TF_proteobact-type"/>
</dbReference>
<dbReference type="Pfam" id="PF03466">
    <property type="entry name" value="LysR_substrate"/>
    <property type="match status" value="1"/>
</dbReference>
<dbReference type="NCBIfam" id="NF008352">
    <property type="entry name" value="PRK11139.1"/>
    <property type="match status" value="1"/>
</dbReference>
<dbReference type="SUPFAM" id="SSF53850">
    <property type="entry name" value="Periplasmic binding protein-like II"/>
    <property type="match status" value="1"/>
</dbReference>
<dbReference type="PANTHER" id="PTHR30537:SF26">
    <property type="entry name" value="GLYCINE CLEAVAGE SYSTEM TRANSCRIPTIONAL ACTIVATOR"/>
    <property type="match status" value="1"/>
</dbReference>
<dbReference type="SUPFAM" id="SSF46785">
    <property type="entry name" value="Winged helix' DNA-binding domain"/>
    <property type="match status" value="1"/>
</dbReference>
<reference evidence="6 7" key="1">
    <citation type="submission" date="2021-07" db="EMBL/GenBank/DDBJ databases">
        <title>Karlodiniumbacter phycospheric gen. nov., sp. nov., a phycosphere bacterium isolated from karlodinium veneficum.</title>
        <authorList>
            <person name="Peng Y."/>
            <person name="Jiang L."/>
            <person name="Lee J."/>
        </authorList>
    </citation>
    <scope>NUCLEOTIDE SEQUENCE</scope>
    <source>
        <strain evidence="6 7">N5</strain>
    </source>
</reference>
<dbReference type="PANTHER" id="PTHR30537">
    <property type="entry name" value="HTH-TYPE TRANSCRIPTIONAL REGULATOR"/>
    <property type="match status" value="1"/>
</dbReference>
<dbReference type="PROSITE" id="PS50931">
    <property type="entry name" value="HTH_LYSR"/>
    <property type="match status" value="1"/>
</dbReference>
<dbReference type="GO" id="GO:0006351">
    <property type="term" value="P:DNA-templated transcription"/>
    <property type="evidence" value="ECO:0007669"/>
    <property type="project" value="TreeGrafter"/>
</dbReference>
<dbReference type="GO" id="GO:0003700">
    <property type="term" value="F:DNA-binding transcription factor activity"/>
    <property type="evidence" value="ECO:0007669"/>
    <property type="project" value="InterPro"/>
</dbReference>
<dbReference type="InterPro" id="IPR000847">
    <property type="entry name" value="LysR_HTH_N"/>
</dbReference>
<dbReference type="Gene3D" id="3.40.190.10">
    <property type="entry name" value="Periplasmic binding protein-like II"/>
    <property type="match status" value="2"/>
</dbReference>
<dbReference type="InterPro" id="IPR005119">
    <property type="entry name" value="LysR_subst-bd"/>
</dbReference>
<keyword evidence="7" id="KW-1185">Reference proteome</keyword>
<keyword evidence="2" id="KW-0805">Transcription regulation</keyword>
<dbReference type="PRINTS" id="PR00039">
    <property type="entry name" value="HTHLYSR"/>
</dbReference>
<dbReference type="Gene3D" id="1.10.10.10">
    <property type="entry name" value="Winged helix-like DNA-binding domain superfamily/Winged helix DNA-binding domain"/>
    <property type="match status" value="1"/>
</dbReference>
<evidence type="ECO:0000256" key="4">
    <source>
        <dbReference type="ARBA" id="ARBA00023163"/>
    </source>
</evidence>
<dbReference type="Pfam" id="PF00126">
    <property type="entry name" value="HTH_1"/>
    <property type="match status" value="1"/>
</dbReference>
<evidence type="ECO:0000313" key="6">
    <source>
        <dbReference type="EMBL" id="QXL87218.1"/>
    </source>
</evidence>
<dbReference type="InterPro" id="IPR036390">
    <property type="entry name" value="WH_DNA-bd_sf"/>
</dbReference>
<evidence type="ECO:0000256" key="2">
    <source>
        <dbReference type="ARBA" id="ARBA00023015"/>
    </source>
</evidence>
<dbReference type="FunFam" id="1.10.10.10:FF:000038">
    <property type="entry name" value="Glycine cleavage system transcriptional activator"/>
    <property type="match status" value="1"/>
</dbReference>
<accession>A0A975YFB7</accession>